<dbReference type="FunFam" id="3.90.70.10:FF:000136">
    <property type="entry name" value="Ubiquitin C-terminal hydrolase, putative"/>
    <property type="match status" value="1"/>
</dbReference>
<feature type="compositionally biased region" description="Polar residues" evidence="1">
    <location>
        <begin position="97"/>
        <end position="108"/>
    </location>
</feature>
<dbReference type="EMBL" id="KQ947411">
    <property type="protein sequence ID" value="KUJ19036.1"/>
    <property type="molecule type" value="Genomic_DNA"/>
</dbReference>
<feature type="region of interest" description="Disordered" evidence="1">
    <location>
        <begin position="1"/>
        <end position="168"/>
    </location>
</feature>
<dbReference type="PROSITE" id="PS00973">
    <property type="entry name" value="USP_2"/>
    <property type="match status" value="1"/>
</dbReference>
<dbReference type="InterPro" id="IPR038765">
    <property type="entry name" value="Papain-like_cys_pep_sf"/>
</dbReference>
<dbReference type="InterPro" id="IPR021905">
    <property type="entry name" value="DUF3517"/>
</dbReference>
<keyword evidence="3" id="KW-0378">Hydrolase</keyword>
<feature type="compositionally biased region" description="Low complexity" evidence="1">
    <location>
        <begin position="37"/>
        <end position="49"/>
    </location>
</feature>
<dbReference type="PANTHER" id="PTHR24006">
    <property type="entry name" value="UBIQUITIN CARBOXYL-TERMINAL HYDROLASE"/>
    <property type="match status" value="1"/>
</dbReference>
<dbReference type="STRING" id="149040.A0A194XFW8"/>
<dbReference type="Pfam" id="PF12030">
    <property type="entry name" value="DUF3517"/>
    <property type="match status" value="1"/>
</dbReference>
<dbReference type="SUPFAM" id="SSF54001">
    <property type="entry name" value="Cysteine proteinases"/>
    <property type="match status" value="1"/>
</dbReference>
<protein>
    <submittedName>
        <fullName evidence="3">Ubiquitin C-terminal hydrolase-like protein</fullName>
    </submittedName>
</protein>
<dbReference type="GO" id="GO:0016579">
    <property type="term" value="P:protein deubiquitination"/>
    <property type="evidence" value="ECO:0007669"/>
    <property type="project" value="InterPro"/>
</dbReference>
<dbReference type="KEGG" id="psco:LY89DRAFT_641862"/>
<dbReference type="GeneID" id="28821458"/>
<evidence type="ECO:0000313" key="3">
    <source>
        <dbReference type="EMBL" id="KUJ19036.1"/>
    </source>
</evidence>
<evidence type="ECO:0000259" key="2">
    <source>
        <dbReference type="PROSITE" id="PS50235"/>
    </source>
</evidence>
<evidence type="ECO:0000256" key="1">
    <source>
        <dbReference type="SAM" id="MobiDB-lite"/>
    </source>
</evidence>
<dbReference type="PROSITE" id="PS50235">
    <property type="entry name" value="USP_3"/>
    <property type="match status" value="1"/>
</dbReference>
<keyword evidence="4" id="KW-1185">Reference proteome</keyword>
<dbReference type="OrthoDB" id="420187at2759"/>
<sequence>MDEAPRERAISSEPCSGRPNPFDDTTDQTSRKRQRTSRGGSRSRSVDTVPLGVTVEESQMPPASSLRGEPASTKAEADSPAPSTPTRASSEQAPAEPTSSRVTINLRTNRPLDPIPSSPPSPATPSKMPAGPSDNGARASIESESDALSTVAMETPTSSPSAMGSPEIELVTGDDDISEYEHRNPPVSIIDDDVVFLDPLSTFPYYAEGAETLSTAVTRMSRYFQYDAVETDEAFVKMRDFLENVLHSYRHLDSFYETFSKNQEFFAQLPDVFWALTWRSRFFGEFLRRNRDGRGALTDMLCQMARLAGKFVAMDVRTLSYRAQQDNEDLEPDLSRNSLGALAYLLREDEVNHLGRNLENHYNWNWEEDVAQMSDSFQTEGGTIPALTKLVQGQLRLISRFPKFIDNLTDPCRLVSRIVSDASRYIDMADVSQQQTVDGAKQKVFQGYEFFRVMSAGLETIIEKHVTFLSPDAALGHLNCLHNILKRNLQLNPKAYRDFVEQQRRDHSMLTRQQAPQAFSLEWKFGILKKLITSAQMQLRVTGVTTMCADLLALYSKQKNNDVSHNPYLLYPAEFIIQNQLVDYIVGIGSHPEIINESNNILGFLIVTKTYKAKQTDMIWQTVMNSQDPRVVEAILRMVNRCHNLYDYRSLLYLCKKISDVPLSSFSGAMREYCSNLFLQLVVKAHDASVAYIDAPPYELCVRLIREASVTTLEYSDGYVDLQNFATIKFRELLGNGPSPDVRNAIYLGCIQDISTKTASTAGSICVINALLRAPGVPPGMSTDLHVLTSEHGLTKLLVDELESVISVCGSEPIPNSPASTARRELLLAIIIEKPDSISPELGERLWNALVGSQSKSSAERNISWQILNTAVQRSSTSKNSFLASCFRDHLPRLPSYCFTRGALDFAHVAVRSWLEEARHDFAEEGSKFESPALEQLWHMILTAPANTIDAEAIKILVGVFVDSALILSIPRPIARHVHLTLVDRCLKQLKGAASQLKAFSDGASSGSDEGMVIVASEDQFQEQEKTFARSLAVLREFLRAYQIKPQFASPKSRSPIAAATTAVEGELLTLKYQSFDGDKQTEIKSLALGKLNTAASLFATLQKATGFKNYKVYCGGREINPDEIEVCKSLEELNINGLVLVRSREASDIHLTSKGSLEAEITKHFDDLWSYLGMHEKVAQEIYYFLIKFPVYARMVKDFESDVSYAEIFPSGQPFKSLYAIHCLRDHITAQSKQGTLQEETLLRAIQLLVSAISDPKVLDQCGGDSLKDCLALHLLDCFIQLLKESPLPKSLNSLLDETLLERLLQLLYGAMASATSQNSVHLTWRSFEAILDAVSHCSDLWQSFGAHLSNKTLVRDLLLDDDRSAIRKSVVKHVTQKCSSSPSSSQLTTNHFAMTFWPKIAALIPVATQYPERCEETFTLALTLFNKLANADTTAGFFNLNKLVKEWGTLLLAYSCAETVGHLESVDMVAHGLANLLLSAAQRAKSSRQVLACGSIGTELFRRHLFPEFSVSQLSSDVVVPRIPLLNPATRQILAETIYFLVKDDERHYQEVVASMSGLVPYAPGDDGPYIYDMSFQFERAKSIRSHTGYVGLRNLSNTCYLNSLFTQLFMNIPFREFMLQAHVSNGLTSQTLLFETQQLFGHMQNSFKRYVDPANLASSIRTYEETQIDVTIQMDVDEFYNLLFDRWEGQILSPDAKRKFRSFYGGQLVQQVKSKECPHISERFEPFSAIQCDIKGKSCLQESLQAYVDGEVMEGDNKYKCSQCDRHVDAVKRACLKDIPDSLIFHLKRFDFNLRTLQRSKINDHFSFPKTIDMKPYKVEYLTDSPEEILEDVFELVGILVHAGTAESGHYYSFIRERPSTSDKDAWIEFNDDNVSPWDPNLMESACFGGPEYRGPLDTGLQYDKTWSAYMLFYQRSSSLTAQYQSLERTKMTSPVRLQVPTPLANHIAMENEILMRKYCLFDPSHATFVIKMLSNVKQINGGRCSALHRMEKDSLNAAANHLDQVFSRTKDIPDFPSFMMAIRQICHNCAECCRDYLEWFFDCPEALKALLLRNPDMVVRNDIAASILYALTKVRLEAAYAYGLGDDEDSVDDVEDSDPQLLQRMVKALSKLFEVFQTHVRAWPEYFGLIWSIAKIGKREATLLLDAGFLRKSLEIVSADPLLPLSVQYQKMLNTITKRMASRPVAYDSVIGLISTLMQTCDVTLDPVADDDERLDFAVHDCPIPFTVTERHLIMQHWTRNQAHILVEKLCMIEQNQAATETILIDLLDWPEALDQNILAAILYGIKQRMHTRSFLRAALVYAEHSKNPKAFTTVYMHAAKIAAHVDGDGKEFLQFFKNLLDIEGENFISSQEEIHKLSLDQLHIWAPALLTDPDQSVREATEELLEVLVLTHGPEIDFGGPDEDQAQTALVVLTAKKLGLACLDYMHERFIRQRQTAVRTMLDPIFNVVEKIKEFFDPEDRDDVYTHRFFEQSSAVLPTLKKCAVEEVEDDMSDWDGSDDAYDDSSEPPMDRLGDLCSQDPL</sequence>
<feature type="compositionally biased region" description="Acidic residues" evidence="1">
    <location>
        <begin position="2493"/>
        <end position="2511"/>
    </location>
</feature>
<name>A0A194XFW8_MOLSC</name>
<dbReference type="RefSeq" id="XP_018073391.1">
    <property type="nucleotide sequence ID" value="XM_018211732.1"/>
</dbReference>
<evidence type="ECO:0000313" key="4">
    <source>
        <dbReference type="Proteomes" id="UP000070700"/>
    </source>
</evidence>
<gene>
    <name evidence="3" type="ORF">LY89DRAFT_641862</name>
</gene>
<feature type="region of interest" description="Disordered" evidence="1">
    <location>
        <begin position="2493"/>
        <end position="2527"/>
    </location>
</feature>
<dbReference type="GO" id="GO:0005634">
    <property type="term" value="C:nucleus"/>
    <property type="evidence" value="ECO:0007669"/>
    <property type="project" value="TreeGrafter"/>
</dbReference>
<dbReference type="InterPro" id="IPR018200">
    <property type="entry name" value="USP_CS"/>
</dbReference>
<reference evidence="3 4" key="1">
    <citation type="submission" date="2015-10" db="EMBL/GenBank/DDBJ databases">
        <title>Full genome of DAOMC 229536 Phialocephala scopiformis, a fungal endophyte of spruce producing the potent anti-insectan compound rugulosin.</title>
        <authorList>
            <consortium name="DOE Joint Genome Institute"/>
            <person name="Walker A.K."/>
            <person name="Frasz S.L."/>
            <person name="Seifert K.A."/>
            <person name="Miller J.D."/>
            <person name="Mondo S.J."/>
            <person name="Labutti K."/>
            <person name="Lipzen A."/>
            <person name="Dockter R."/>
            <person name="Kennedy M."/>
            <person name="Grigoriev I.V."/>
            <person name="Spatafora J.W."/>
        </authorList>
    </citation>
    <scope>NUCLEOTIDE SEQUENCE [LARGE SCALE GENOMIC DNA]</scope>
    <source>
        <strain evidence="3 4">CBS 120377</strain>
    </source>
</reference>
<dbReference type="InterPro" id="IPR001394">
    <property type="entry name" value="Peptidase_C19_UCH"/>
</dbReference>
<dbReference type="InterPro" id="IPR028889">
    <property type="entry name" value="USP"/>
</dbReference>
<organism evidence="3 4">
    <name type="scientific">Mollisia scopiformis</name>
    <name type="common">Conifer needle endophyte fungus</name>
    <name type="synonym">Phialocephala scopiformis</name>
    <dbReference type="NCBI Taxonomy" id="149040"/>
    <lineage>
        <taxon>Eukaryota</taxon>
        <taxon>Fungi</taxon>
        <taxon>Dikarya</taxon>
        <taxon>Ascomycota</taxon>
        <taxon>Pezizomycotina</taxon>
        <taxon>Leotiomycetes</taxon>
        <taxon>Helotiales</taxon>
        <taxon>Mollisiaceae</taxon>
        <taxon>Mollisia</taxon>
    </lineage>
</organism>
<dbReference type="Pfam" id="PF00443">
    <property type="entry name" value="UCH"/>
    <property type="match status" value="1"/>
</dbReference>
<feature type="domain" description="USP" evidence="2">
    <location>
        <begin position="1593"/>
        <end position="1920"/>
    </location>
</feature>
<dbReference type="Proteomes" id="UP000070700">
    <property type="component" value="Unassembled WGS sequence"/>
</dbReference>
<proteinExistence type="predicted"/>
<dbReference type="GO" id="GO:0005829">
    <property type="term" value="C:cytosol"/>
    <property type="evidence" value="ECO:0007669"/>
    <property type="project" value="TreeGrafter"/>
</dbReference>
<dbReference type="InterPro" id="IPR050164">
    <property type="entry name" value="Peptidase_C19"/>
</dbReference>
<dbReference type="InParanoid" id="A0A194XFW8"/>
<feature type="compositionally biased region" description="Low complexity" evidence="1">
    <location>
        <begin position="79"/>
        <end position="90"/>
    </location>
</feature>
<dbReference type="CDD" id="cd02659">
    <property type="entry name" value="peptidase_C19C"/>
    <property type="match status" value="1"/>
</dbReference>
<feature type="compositionally biased region" description="Pro residues" evidence="1">
    <location>
        <begin position="113"/>
        <end position="123"/>
    </location>
</feature>
<accession>A0A194XFW8</accession>
<dbReference type="GO" id="GO:0004843">
    <property type="term" value="F:cysteine-type deubiquitinase activity"/>
    <property type="evidence" value="ECO:0007669"/>
    <property type="project" value="InterPro"/>
</dbReference>
<dbReference type="Gene3D" id="3.90.70.10">
    <property type="entry name" value="Cysteine proteinases"/>
    <property type="match status" value="1"/>
</dbReference>
<dbReference type="PANTHER" id="PTHR24006:SF827">
    <property type="entry name" value="UBIQUITIN CARBOXYL-TERMINAL HYDROLASE 34"/>
    <property type="match status" value="1"/>
</dbReference>
<feature type="compositionally biased region" description="Basic and acidic residues" evidence="1">
    <location>
        <begin position="1"/>
        <end position="10"/>
    </location>
</feature>